<dbReference type="GO" id="GO:0000122">
    <property type="term" value="P:negative regulation of transcription by RNA polymerase II"/>
    <property type="evidence" value="ECO:0007669"/>
    <property type="project" value="TreeGrafter"/>
</dbReference>
<gene>
    <name evidence="5" type="ORF">QR680_001412</name>
</gene>
<comment type="subcellular location">
    <subcellularLocation>
        <location evidence="1">Nucleus</location>
    </subcellularLocation>
</comment>
<dbReference type="InterPro" id="IPR035965">
    <property type="entry name" value="PAS-like_dom_sf"/>
</dbReference>
<dbReference type="GO" id="GO:0005737">
    <property type="term" value="C:cytoplasm"/>
    <property type="evidence" value="ECO:0007669"/>
    <property type="project" value="TreeGrafter"/>
</dbReference>
<organism evidence="5 6">
    <name type="scientific">Steinernema hermaphroditum</name>
    <dbReference type="NCBI Taxonomy" id="289476"/>
    <lineage>
        <taxon>Eukaryota</taxon>
        <taxon>Metazoa</taxon>
        <taxon>Ecdysozoa</taxon>
        <taxon>Nematoda</taxon>
        <taxon>Chromadorea</taxon>
        <taxon>Rhabditida</taxon>
        <taxon>Tylenchina</taxon>
        <taxon>Panagrolaimomorpha</taxon>
        <taxon>Strongyloidoidea</taxon>
        <taxon>Steinernematidae</taxon>
        <taxon>Steinernema</taxon>
    </lineage>
</organism>
<evidence type="ECO:0000259" key="4">
    <source>
        <dbReference type="PROSITE" id="PS50112"/>
    </source>
</evidence>
<dbReference type="EMBL" id="JAUCMV010000005">
    <property type="protein sequence ID" value="KAK0395749.1"/>
    <property type="molecule type" value="Genomic_DNA"/>
</dbReference>
<feature type="region of interest" description="Disordered" evidence="3">
    <location>
        <begin position="441"/>
        <end position="468"/>
    </location>
</feature>
<dbReference type="AlphaFoldDB" id="A0AA39LG18"/>
<comment type="caution">
    <text evidence="5">The sequence shown here is derived from an EMBL/GenBank/DDBJ whole genome shotgun (WGS) entry which is preliminary data.</text>
</comment>
<protein>
    <recommendedName>
        <fullName evidence="4">PAS domain-containing protein</fullName>
    </recommendedName>
</protein>
<keyword evidence="6" id="KW-1185">Reference proteome</keyword>
<evidence type="ECO:0000313" key="5">
    <source>
        <dbReference type="EMBL" id="KAK0395749.1"/>
    </source>
</evidence>
<dbReference type="Proteomes" id="UP001175271">
    <property type="component" value="Unassembled WGS sequence"/>
</dbReference>
<evidence type="ECO:0000256" key="1">
    <source>
        <dbReference type="ARBA" id="ARBA00004123"/>
    </source>
</evidence>
<dbReference type="Gene3D" id="3.30.450.20">
    <property type="entry name" value="PAS domain"/>
    <property type="match status" value="1"/>
</dbReference>
<dbReference type="GO" id="GO:0005634">
    <property type="term" value="C:nucleus"/>
    <property type="evidence" value="ECO:0007669"/>
    <property type="project" value="UniProtKB-SubCell"/>
</dbReference>
<sequence length="646" mass="71372">MPSGVSNETLEGVNFLHAELHPAKGRILPQDMPPSPPDSQKSTNPWAEAESTKQQPAWSSLASTVAPTKFSLGERKNCVGRVCVSLPEGVVTEVVVFNDHDQHLANLAIGSSFLKQLHGKSVQTFLLHAFCGEPSRQMFARIECCGSVRPYELFCHFVKREKWTSAGTAIIEVVALSSAFGPSTGIVPTSVKFTTRHNTSGAIVFIDATSIPVLGHFPSELTGKSLFSIVHTEDTNLVKQFHHSLLHNRGKVVVTDCLRLVAYNGSIVCVRSEWAAFMNPWSRQLEMIVGRHLLLSQTPIGDADVFAEPFHGRPLAIPTEDIAEHDRYIRTLLKQTIPRKDRSGMTSKRAEPHLMDAYNPLEAARLDRLVGTFMGNSNPVSQQTVTNTSNLPFYETPLDASPSTVSASLPLTYNQINCLENVHRLLKSQKTVFEEELSPVNAGNSINSASESTSDGDETNNPLPLVPTLPLTRDILQQHTQKWEKEYKDAWKKRLNLKRSYPYPNEFTPISSDSKTRRPQKPANVKFVNDRTSEPISNYQTNYFGTMSLQSPLAPTELFYHSLTYSTANQSQYCSVIQNGSFHSQHSQLVNSLPAMASLRPKQSGVLQLSLNESALAHRPQPVSQPCDRAEDVAASSSKAAFGQEA</sequence>
<dbReference type="GO" id="GO:0032922">
    <property type="term" value="P:circadian regulation of gene expression"/>
    <property type="evidence" value="ECO:0007669"/>
    <property type="project" value="TreeGrafter"/>
</dbReference>
<dbReference type="Pfam" id="PF14598">
    <property type="entry name" value="PAS_11"/>
    <property type="match status" value="1"/>
</dbReference>
<keyword evidence="2" id="KW-0539">Nucleus</keyword>
<dbReference type="CDD" id="cd00130">
    <property type="entry name" value="PAS"/>
    <property type="match status" value="1"/>
</dbReference>
<feature type="region of interest" description="Disordered" evidence="3">
    <location>
        <begin position="23"/>
        <end position="58"/>
    </location>
</feature>
<feature type="domain" description="PAS" evidence="4">
    <location>
        <begin position="198"/>
        <end position="249"/>
    </location>
</feature>
<evidence type="ECO:0000313" key="6">
    <source>
        <dbReference type="Proteomes" id="UP001175271"/>
    </source>
</evidence>
<feature type="compositionally biased region" description="Low complexity" evidence="3">
    <location>
        <begin position="459"/>
        <end position="468"/>
    </location>
</feature>
<dbReference type="GO" id="GO:0043153">
    <property type="term" value="P:entrainment of circadian clock by photoperiod"/>
    <property type="evidence" value="ECO:0007669"/>
    <property type="project" value="TreeGrafter"/>
</dbReference>
<proteinExistence type="predicted"/>
<feature type="region of interest" description="Disordered" evidence="3">
    <location>
        <begin position="617"/>
        <end position="646"/>
    </location>
</feature>
<reference evidence="5" key="1">
    <citation type="submission" date="2023-06" db="EMBL/GenBank/DDBJ databases">
        <title>Genomic analysis of the entomopathogenic nematode Steinernema hermaphroditum.</title>
        <authorList>
            <person name="Schwarz E.M."/>
            <person name="Heppert J.K."/>
            <person name="Baniya A."/>
            <person name="Schwartz H.T."/>
            <person name="Tan C.-H."/>
            <person name="Antoshechkin I."/>
            <person name="Sternberg P.W."/>
            <person name="Goodrich-Blair H."/>
            <person name="Dillman A.R."/>
        </authorList>
    </citation>
    <scope>NUCLEOTIDE SEQUENCE</scope>
    <source>
        <strain evidence="5">PS9179</strain>
        <tissue evidence="5">Whole animal</tissue>
    </source>
</reference>
<dbReference type="PANTHER" id="PTHR11269">
    <property type="entry name" value="PERIOD CIRCADIAN PROTEIN"/>
    <property type="match status" value="1"/>
</dbReference>
<dbReference type="InterPro" id="IPR000014">
    <property type="entry name" value="PAS"/>
</dbReference>
<dbReference type="SUPFAM" id="SSF55785">
    <property type="entry name" value="PYP-like sensor domain (PAS domain)"/>
    <property type="match status" value="1"/>
</dbReference>
<dbReference type="GO" id="GO:0000976">
    <property type="term" value="F:transcription cis-regulatory region binding"/>
    <property type="evidence" value="ECO:0007669"/>
    <property type="project" value="TreeGrafter"/>
</dbReference>
<name>A0AA39LG18_9BILA</name>
<dbReference type="InterPro" id="IPR050760">
    <property type="entry name" value="Period_circadian_regulator"/>
</dbReference>
<dbReference type="PROSITE" id="PS50112">
    <property type="entry name" value="PAS"/>
    <property type="match status" value="1"/>
</dbReference>
<dbReference type="PANTHER" id="PTHR11269:SF16">
    <property type="entry name" value="PERIOD CIRCADIAN PROTEIN"/>
    <property type="match status" value="1"/>
</dbReference>
<dbReference type="GO" id="GO:0001222">
    <property type="term" value="F:transcription corepressor binding"/>
    <property type="evidence" value="ECO:0007669"/>
    <property type="project" value="TreeGrafter"/>
</dbReference>
<evidence type="ECO:0000256" key="3">
    <source>
        <dbReference type="SAM" id="MobiDB-lite"/>
    </source>
</evidence>
<accession>A0AA39LG18</accession>
<evidence type="ECO:0000256" key="2">
    <source>
        <dbReference type="ARBA" id="ARBA00023242"/>
    </source>
</evidence>
<feature type="compositionally biased region" description="Polar residues" evidence="3">
    <location>
        <begin position="441"/>
        <end position="453"/>
    </location>
</feature>